<keyword evidence="2" id="KW-1185">Reference proteome</keyword>
<dbReference type="InterPro" id="IPR002765">
    <property type="entry name" value="UPF0145_YbjQ-like"/>
</dbReference>
<dbReference type="Pfam" id="PF01906">
    <property type="entry name" value="YbjQ_1"/>
    <property type="match status" value="2"/>
</dbReference>
<dbReference type="Gene3D" id="3.30.110.70">
    <property type="entry name" value="Hypothetical protein apc22750. Chain B"/>
    <property type="match status" value="2"/>
</dbReference>
<gene>
    <name evidence="1" type="ORF">ACEZDG_10660</name>
</gene>
<dbReference type="Proteomes" id="UP001592582">
    <property type="component" value="Unassembled WGS sequence"/>
</dbReference>
<sequence>MTTPLYAPLPETAKGRLVQSQQGKPCFTSDLSVNEFVLVTQAGFEPLGMVMGSSVYHVGVQNAGWKVSQELGYLSQAMYTARELAMSRMEAEAAQLGADGVIGVVLRPMNYQFFGDVIEFVAVGTAIRSTDGQPYRNPDGKPFTTSLSGQDFWTLWQHGWLPRRLVLGTCVYHVAHQTLRQTLSQAGVNTELPLFTQAIYDARELAMSRMQYEGQQIGADGIVGTSVDDHRFWGEHALEFLATGTAVNRIRPDTVPVQPHLTMPLR</sequence>
<organism evidence="1 2">
    <name type="scientific">Streptacidiphilus alkalitolerans</name>
    <dbReference type="NCBI Taxonomy" id="3342712"/>
    <lineage>
        <taxon>Bacteria</taxon>
        <taxon>Bacillati</taxon>
        <taxon>Actinomycetota</taxon>
        <taxon>Actinomycetes</taxon>
        <taxon>Kitasatosporales</taxon>
        <taxon>Streptomycetaceae</taxon>
        <taxon>Streptacidiphilus</taxon>
    </lineage>
</organism>
<evidence type="ECO:0000313" key="1">
    <source>
        <dbReference type="EMBL" id="MFC1409742.1"/>
    </source>
</evidence>
<comment type="caution">
    <text evidence="1">The sequence shown here is derived from an EMBL/GenBank/DDBJ whole genome shotgun (WGS) entry which is preliminary data.</text>
</comment>
<dbReference type="EMBL" id="JBHEZX010000004">
    <property type="protein sequence ID" value="MFC1409742.1"/>
    <property type="molecule type" value="Genomic_DNA"/>
</dbReference>
<dbReference type="PANTHER" id="PTHR34068:SF2">
    <property type="entry name" value="UPF0145 PROTEIN SCO3412"/>
    <property type="match status" value="1"/>
</dbReference>
<proteinExistence type="predicted"/>
<name>A0ABV6V7P3_9ACTN</name>
<accession>A0ABV6V7P3</accession>
<dbReference type="InterPro" id="IPR035439">
    <property type="entry name" value="UPF0145_dom_sf"/>
</dbReference>
<dbReference type="PANTHER" id="PTHR34068">
    <property type="entry name" value="UPF0145 PROTEIN YBJQ"/>
    <property type="match status" value="1"/>
</dbReference>
<dbReference type="SUPFAM" id="SSF117782">
    <property type="entry name" value="YbjQ-like"/>
    <property type="match status" value="2"/>
</dbReference>
<reference evidence="1 2" key="1">
    <citation type="submission" date="2024-09" db="EMBL/GenBank/DDBJ databases">
        <authorList>
            <person name="Lee S.D."/>
        </authorList>
    </citation>
    <scope>NUCLEOTIDE SEQUENCE [LARGE SCALE GENOMIC DNA]</scope>
    <source>
        <strain evidence="1 2">N1-1</strain>
    </source>
</reference>
<evidence type="ECO:0000313" key="2">
    <source>
        <dbReference type="Proteomes" id="UP001592582"/>
    </source>
</evidence>
<protein>
    <submittedName>
        <fullName evidence="1">Heavy metal-binding domain-containing protein</fullName>
    </submittedName>
</protein>